<dbReference type="NCBIfam" id="TIGR01494">
    <property type="entry name" value="ATPase_P-type"/>
    <property type="match status" value="1"/>
</dbReference>
<keyword evidence="14" id="KW-1185">Reference proteome</keyword>
<dbReference type="SFLD" id="SFLDS00003">
    <property type="entry name" value="Haloacid_Dehalogenase"/>
    <property type="match status" value="1"/>
</dbReference>
<feature type="domain" description="P-type ATPase A" evidence="12">
    <location>
        <begin position="332"/>
        <end position="444"/>
    </location>
</feature>
<dbReference type="Pfam" id="PF00122">
    <property type="entry name" value="E1-E2_ATPase"/>
    <property type="match status" value="1"/>
</dbReference>
<evidence type="ECO:0000256" key="6">
    <source>
        <dbReference type="ARBA" id="ARBA00022989"/>
    </source>
</evidence>
<keyword evidence="10" id="KW-0547">Nucleotide-binding</keyword>
<dbReference type="PRINTS" id="PR00120">
    <property type="entry name" value="HATPASE"/>
</dbReference>
<name>A0A368JIW5_9BACT</name>
<dbReference type="Gene3D" id="3.40.1110.10">
    <property type="entry name" value="Calcium-transporting ATPase, cytoplasmic domain N"/>
    <property type="match status" value="1"/>
</dbReference>
<accession>A0A368JIW5</accession>
<feature type="transmembrane region" description="Helical" evidence="10">
    <location>
        <begin position="806"/>
        <end position="825"/>
    </location>
</feature>
<keyword evidence="7 10" id="KW-0472">Membrane</keyword>
<sequence length="855" mass="91336">MEKLQLDLPVLLPDLPDARDQCVQRLMDLLDDRPGIDKVHVRSAENNQSEGSQLCIHYDPRIISLDRVQILARQAGAEITQRYGHFVGYLSGIRHARHARTVSEQIGRWPGVLEAAVSASGAIHMEFDQQEIQLTDLFDRLIQNDTPAQGHQQSDAPTNEKDLPPAPADQHGHPHPEHEHAPGEKHSHSHEDNKKALGGEAQAHSPGDGHNHEHGGIFGPNTELIFASLCAVCLGSGFGLSFVAGLPPWVSLSLYGLAYFFGGFFTAKEAVETIRQGKFEIDFLMLVAAAGAGILGEWAEGALLLALFSIGHALEHYAMNRARKSIAALADLSAKTATVRRNGNTEEVDVSSLQVGDIIIVKPNSKIAADGVVVKGTGPVNQAPITGESVPVDKVALADGDADPTRAKPESRVFAGTINGTSVLEIKVSKAAQDSTLARLIKLVNEAESQQSPTQQFTDRFERWFVPAVLILVVALCFAYLVVDEPFSVSFYRAMAVLVAASPCALAISTPSAVLSGVARAARDGVLIKGGRPLEDLGELTAVAFDKTGTLTQGKPKLTQVLILSGTEEQLLRVAVAVESQSDHPLASAIVQGGKQKIGDKPLPEVKNIKALTGRGLQAEVDGQPVYIGNKALFEEQKTLTEEVRKRADQLEADGNTAMIVRQGETFLGIVGVMDTPRPEAQHTLSDLKALGIRRMIMLTGDNQRVADAIAKQVGLTDAQGDLLPEAKVKAVQQLREQEGKVAMVGDGVNDAPAMAKSTVGIAMGAAGSDVALETADIALLGDQLEKLPFAIGLSRAARRIIRQNLYISLGVVGVLIPLTILGIARIGPAVIAHEGSTLVVVFNALRLLAYQQKK</sequence>
<dbReference type="SUPFAM" id="SSF56784">
    <property type="entry name" value="HAD-like"/>
    <property type="match status" value="1"/>
</dbReference>
<evidence type="ECO:0000256" key="1">
    <source>
        <dbReference type="ARBA" id="ARBA00004370"/>
    </source>
</evidence>
<feature type="region of interest" description="Disordered" evidence="11">
    <location>
        <begin position="147"/>
        <end position="215"/>
    </location>
</feature>
<feature type="transmembrane region" description="Helical" evidence="10">
    <location>
        <begin position="224"/>
        <end position="243"/>
    </location>
</feature>
<feature type="transmembrane region" description="Helical" evidence="10">
    <location>
        <begin position="495"/>
        <end position="519"/>
    </location>
</feature>
<dbReference type="Gene3D" id="3.40.50.1000">
    <property type="entry name" value="HAD superfamily/HAD-like"/>
    <property type="match status" value="1"/>
</dbReference>
<feature type="compositionally biased region" description="Basic and acidic residues" evidence="11">
    <location>
        <begin position="170"/>
        <end position="197"/>
    </location>
</feature>
<evidence type="ECO:0000313" key="14">
    <source>
        <dbReference type="Proteomes" id="UP000253383"/>
    </source>
</evidence>
<dbReference type="GO" id="GO:0046872">
    <property type="term" value="F:metal ion binding"/>
    <property type="evidence" value="ECO:0007669"/>
    <property type="project" value="UniProtKB-KW"/>
</dbReference>
<evidence type="ECO:0000256" key="7">
    <source>
        <dbReference type="ARBA" id="ARBA00023136"/>
    </source>
</evidence>
<keyword evidence="3 10" id="KW-0812">Transmembrane</keyword>
<dbReference type="PROSITE" id="PS00154">
    <property type="entry name" value="ATPASE_E1_E2"/>
    <property type="match status" value="1"/>
</dbReference>
<evidence type="ECO:0000256" key="3">
    <source>
        <dbReference type="ARBA" id="ARBA00022692"/>
    </source>
</evidence>
<dbReference type="InterPro" id="IPR027256">
    <property type="entry name" value="P-typ_ATPase_IB"/>
</dbReference>
<dbReference type="Gene3D" id="2.70.150.10">
    <property type="entry name" value="Calcium-transporting ATPase, cytoplasmic transduction domain A"/>
    <property type="match status" value="1"/>
</dbReference>
<evidence type="ECO:0000256" key="9">
    <source>
        <dbReference type="ARBA" id="ARBA00047308"/>
    </source>
</evidence>
<proteinExistence type="inferred from homology"/>
<evidence type="ECO:0000259" key="12">
    <source>
        <dbReference type="Pfam" id="PF00122"/>
    </source>
</evidence>
<dbReference type="InterPro" id="IPR023298">
    <property type="entry name" value="ATPase_P-typ_TM_dom_sf"/>
</dbReference>
<dbReference type="OrthoDB" id="1488806at2"/>
<evidence type="ECO:0000256" key="11">
    <source>
        <dbReference type="SAM" id="MobiDB-lite"/>
    </source>
</evidence>
<keyword evidence="6 10" id="KW-1133">Transmembrane helix</keyword>
<keyword evidence="10" id="KW-0067">ATP-binding</keyword>
<comment type="catalytic activity">
    <reaction evidence="9">
        <text>Zn(2+)(in) + ATP + H2O = Zn(2+)(out) + ADP + phosphate + H(+)</text>
        <dbReference type="Rhea" id="RHEA:20621"/>
        <dbReference type="ChEBI" id="CHEBI:15377"/>
        <dbReference type="ChEBI" id="CHEBI:15378"/>
        <dbReference type="ChEBI" id="CHEBI:29105"/>
        <dbReference type="ChEBI" id="CHEBI:30616"/>
        <dbReference type="ChEBI" id="CHEBI:43474"/>
        <dbReference type="ChEBI" id="CHEBI:456216"/>
        <dbReference type="EC" id="7.2.2.12"/>
    </reaction>
</comment>
<dbReference type="GO" id="GO:0005524">
    <property type="term" value="F:ATP binding"/>
    <property type="evidence" value="ECO:0007669"/>
    <property type="project" value="UniProtKB-UniRule"/>
</dbReference>
<organism evidence="13 14">
    <name type="scientific">Larkinella punicea</name>
    <dbReference type="NCBI Taxonomy" id="2315727"/>
    <lineage>
        <taxon>Bacteria</taxon>
        <taxon>Pseudomonadati</taxon>
        <taxon>Bacteroidota</taxon>
        <taxon>Cytophagia</taxon>
        <taxon>Cytophagales</taxon>
        <taxon>Spirosomataceae</taxon>
        <taxon>Larkinella</taxon>
    </lineage>
</organism>
<comment type="similarity">
    <text evidence="2 10">Belongs to the cation transport ATPase (P-type) (TC 3.A.3) family. Type IB subfamily.</text>
</comment>
<feature type="transmembrane region" description="Helical" evidence="10">
    <location>
        <begin position="249"/>
        <end position="267"/>
    </location>
</feature>
<dbReference type="NCBIfam" id="TIGR01525">
    <property type="entry name" value="ATPase-IB_hvy"/>
    <property type="match status" value="1"/>
</dbReference>
<keyword evidence="10" id="KW-1003">Cell membrane</keyword>
<dbReference type="Proteomes" id="UP000253383">
    <property type="component" value="Unassembled WGS sequence"/>
</dbReference>
<gene>
    <name evidence="13" type="ORF">DUE52_23330</name>
</gene>
<dbReference type="SFLD" id="SFLDG00002">
    <property type="entry name" value="C1.7:_P-type_atpase_like"/>
    <property type="match status" value="1"/>
</dbReference>
<dbReference type="GO" id="GO:0005886">
    <property type="term" value="C:plasma membrane"/>
    <property type="evidence" value="ECO:0007669"/>
    <property type="project" value="UniProtKB-SubCell"/>
</dbReference>
<dbReference type="InterPro" id="IPR001757">
    <property type="entry name" value="P_typ_ATPase"/>
</dbReference>
<evidence type="ECO:0000256" key="8">
    <source>
        <dbReference type="ARBA" id="ARBA00039097"/>
    </source>
</evidence>
<evidence type="ECO:0000256" key="10">
    <source>
        <dbReference type="RuleBase" id="RU362081"/>
    </source>
</evidence>
<comment type="caution">
    <text evidence="13">The sequence shown here is derived from an EMBL/GenBank/DDBJ whole genome shotgun (WGS) entry which is preliminary data.</text>
</comment>
<evidence type="ECO:0000313" key="13">
    <source>
        <dbReference type="EMBL" id="RCR66996.1"/>
    </source>
</evidence>
<dbReference type="InterPro" id="IPR008250">
    <property type="entry name" value="ATPase_P-typ_transduc_dom_A_sf"/>
</dbReference>
<dbReference type="PANTHER" id="PTHR48085">
    <property type="entry name" value="CADMIUM/ZINC-TRANSPORTING ATPASE HMA2-RELATED"/>
    <property type="match status" value="1"/>
</dbReference>
<feature type="compositionally biased region" description="Polar residues" evidence="11">
    <location>
        <begin position="147"/>
        <end position="157"/>
    </location>
</feature>
<reference evidence="13 14" key="1">
    <citation type="submission" date="2018-07" db="EMBL/GenBank/DDBJ databases">
        <title>Genome analysis of Larkinella rosea.</title>
        <authorList>
            <person name="Zhou Z."/>
            <person name="Wang G."/>
        </authorList>
    </citation>
    <scope>NUCLEOTIDE SEQUENCE [LARGE SCALE GENOMIC DNA]</scope>
    <source>
        <strain evidence="14">zzj9</strain>
    </source>
</reference>
<dbReference type="SUPFAM" id="SSF81653">
    <property type="entry name" value="Calcium ATPase, transduction domain A"/>
    <property type="match status" value="1"/>
</dbReference>
<feature type="transmembrane region" description="Helical" evidence="10">
    <location>
        <begin position="831"/>
        <end position="850"/>
    </location>
</feature>
<dbReference type="InterPro" id="IPR059000">
    <property type="entry name" value="ATPase_P-type_domA"/>
</dbReference>
<dbReference type="InterPro" id="IPR018303">
    <property type="entry name" value="ATPase_P-typ_P_site"/>
</dbReference>
<dbReference type="PANTHER" id="PTHR48085:SF5">
    <property type="entry name" value="CADMIUM_ZINC-TRANSPORTING ATPASE HMA4-RELATED"/>
    <property type="match status" value="1"/>
</dbReference>
<dbReference type="PRINTS" id="PR00119">
    <property type="entry name" value="CATATPASE"/>
</dbReference>
<protein>
    <recommendedName>
        <fullName evidence="8">P-type Zn(2+) transporter</fullName>
        <ecNumber evidence="8">7.2.2.12</ecNumber>
    </recommendedName>
</protein>
<dbReference type="InterPro" id="IPR051014">
    <property type="entry name" value="Cation_Transport_ATPase_IB"/>
</dbReference>
<feature type="transmembrane region" description="Helical" evidence="10">
    <location>
        <begin position="464"/>
        <end position="483"/>
    </location>
</feature>
<evidence type="ECO:0000256" key="4">
    <source>
        <dbReference type="ARBA" id="ARBA00022723"/>
    </source>
</evidence>
<evidence type="ECO:0000256" key="2">
    <source>
        <dbReference type="ARBA" id="ARBA00006024"/>
    </source>
</evidence>
<dbReference type="RefSeq" id="WP_114408483.1">
    <property type="nucleotide sequence ID" value="NZ_QOWE01000022.1"/>
</dbReference>
<dbReference type="Gene3D" id="3.30.70.100">
    <property type="match status" value="2"/>
</dbReference>
<dbReference type="GO" id="GO:0016887">
    <property type="term" value="F:ATP hydrolysis activity"/>
    <property type="evidence" value="ECO:0007669"/>
    <property type="project" value="InterPro"/>
</dbReference>
<dbReference type="SFLD" id="SFLDF00027">
    <property type="entry name" value="p-type_atpase"/>
    <property type="match status" value="1"/>
</dbReference>
<dbReference type="InterPro" id="IPR023299">
    <property type="entry name" value="ATPase_P-typ_cyto_dom_N"/>
</dbReference>
<keyword evidence="4 10" id="KW-0479">Metal-binding</keyword>
<comment type="subcellular location">
    <subcellularLocation>
        <location evidence="10">Cell membrane</location>
    </subcellularLocation>
    <subcellularLocation>
        <location evidence="1">Membrane</location>
    </subcellularLocation>
</comment>
<dbReference type="AlphaFoldDB" id="A0A368JIW5"/>
<evidence type="ECO:0000256" key="5">
    <source>
        <dbReference type="ARBA" id="ARBA00022967"/>
    </source>
</evidence>
<keyword evidence="5" id="KW-1278">Translocase</keyword>
<dbReference type="GO" id="GO:0016463">
    <property type="term" value="F:P-type zinc transporter activity"/>
    <property type="evidence" value="ECO:0007669"/>
    <property type="project" value="UniProtKB-EC"/>
</dbReference>
<dbReference type="InterPro" id="IPR036412">
    <property type="entry name" value="HAD-like_sf"/>
</dbReference>
<dbReference type="CDD" id="cd07551">
    <property type="entry name" value="P-type_ATPase_HM_ZosA_PfeT-like"/>
    <property type="match status" value="1"/>
</dbReference>
<dbReference type="EMBL" id="QOWE01000022">
    <property type="protein sequence ID" value="RCR66996.1"/>
    <property type="molecule type" value="Genomic_DNA"/>
</dbReference>
<dbReference type="InterPro" id="IPR023214">
    <property type="entry name" value="HAD_sf"/>
</dbReference>
<dbReference type="InterPro" id="IPR044492">
    <property type="entry name" value="P_typ_ATPase_HD_dom"/>
</dbReference>
<dbReference type="EC" id="7.2.2.12" evidence="8"/>
<dbReference type="Pfam" id="PF00702">
    <property type="entry name" value="Hydrolase"/>
    <property type="match status" value="1"/>
</dbReference>
<dbReference type="SUPFAM" id="SSF81665">
    <property type="entry name" value="Calcium ATPase, transmembrane domain M"/>
    <property type="match status" value="1"/>
</dbReference>